<proteinExistence type="predicted"/>
<reference evidence="1" key="1">
    <citation type="journal article" date="2023" name="Mol. Biol. Evol.">
        <title>Third-Generation Sequencing Reveals the Adaptive Role of the Epigenome in Three Deep-Sea Polychaetes.</title>
        <authorList>
            <person name="Perez M."/>
            <person name="Aroh O."/>
            <person name="Sun Y."/>
            <person name="Lan Y."/>
            <person name="Juniper S.K."/>
            <person name="Young C.R."/>
            <person name="Angers B."/>
            <person name="Qian P.Y."/>
        </authorList>
    </citation>
    <scope>NUCLEOTIDE SEQUENCE</scope>
    <source>
        <strain evidence="1">R07B-5</strain>
    </source>
</reference>
<evidence type="ECO:0000313" key="2">
    <source>
        <dbReference type="Proteomes" id="UP001209878"/>
    </source>
</evidence>
<protein>
    <submittedName>
        <fullName evidence="1">Uncharacterized protein</fullName>
    </submittedName>
</protein>
<sequence>MSPPLYIPPVCPPCCLDKDSAPSSVSVVESSSDSCSILLLFSTIGSTSTQGMTASASGGWLNSGVGVGSGSVNSEVGEGSWFVINTSGWEGVSGDSTDGVPSREFWFPGDILPSVFDTEIRLNFIRVICSVVNSPSESLESLANESCFVSDLLAICFGCFSSSILFLDCVGEMPSNPFPSATGDGGLSYSLSFCVSLW</sequence>
<gene>
    <name evidence="1" type="ORF">NP493_660g01056</name>
</gene>
<name>A0AAD9KRV9_RIDPI</name>
<keyword evidence="2" id="KW-1185">Reference proteome</keyword>
<organism evidence="1 2">
    <name type="scientific">Ridgeia piscesae</name>
    <name type="common">Tubeworm</name>
    <dbReference type="NCBI Taxonomy" id="27915"/>
    <lineage>
        <taxon>Eukaryota</taxon>
        <taxon>Metazoa</taxon>
        <taxon>Spiralia</taxon>
        <taxon>Lophotrochozoa</taxon>
        <taxon>Annelida</taxon>
        <taxon>Polychaeta</taxon>
        <taxon>Sedentaria</taxon>
        <taxon>Canalipalpata</taxon>
        <taxon>Sabellida</taxon>
        <taxon>Siboglinidae</taxon>
        <taxon>Ridgeia</taxon>
    </lineage>
</organism>
<dbReference type="Proteomes" id="UP001209878">
    <property type="component" value="Unassembled WGS sequence"/>
</dbReference>
<accession>A0AAD9KRV9</accession>
<evidence type="ECO:0000313" key="1">
    <source>
        <dbReference type="EMBL" id="KAK2176508.1"/>
    </source>
</evidence>
<comment type="caution">
    <text evidence="1">The sequence shown here is derived from an EMBL/GenBank/DDBJ whole genome shotgun (WGS) entry which is preliminary data.</text>
</comment>
<dbReference type="AlphaFoldDB" id="A0AAD9KRV9"/>
<dbReference type="EMBL" id="JAODUO010000659">
    <property type="protein sequence ID" value="KAK2176508.1"/>
    <property type="molecule type" value="Genomic_DNA"/>
</dbReference>